<reference evidence="2" key="1">
    <citation type="submission" date="2023-10" db="EMBL/GenBank/DDBJ databases">
        <authorList>
            <person name="Chen Y."/>
            <person name="Shah S."/>
            <person name="Dougan E. K."/>
            <person name="Thang M."/>
            <person name="Chan C."/>
        </authorList>
    </citation>
    <scope>NUCLEOTIDE SEQUENCE [LARGE SCALE GENOMIC DNA]</scope>
</reference>
<organism evidence="2 3">
    <name type="scientific">Prorocentrum cordatum</name>
    <dbReference type="NCBI Taxonomy" id="2364126"/>
    <lineage>
        <taxon>Eukaryota</taxon>
        <taxon>Sar</taxon>
        <taxon>Alveolata</taxon>
        <taxon>Dinophyceae</taxon>
        <taxon>Prorocentrales</taxon>
        <taxon>Prorocentraceae</taxon>
        <taxon>Prorocentrum</taxon>
    </lineage>
</organism>
<feature type="compositionally biased region" description="Low complexity" evidence="1">
    <location>
        <begin position="1"/>
        <end position="33"/>
    </location>
</feature>
<sequence>AGPAPAGGAAAEADGSAEGAKAAQGAKASEGAKASGGGGDKGAAAERDFEAAPLKAKAKEGEDNPLDVILDAAGRSDALVKRGERTFAEAQAQLQRLADLRASRGTRAAARRTEELLHGVRQAQLSLARVGRDWSTLHAARSIPGATGDAVAAAAVQLMREHAEDASKQVEHMMQGARVTVEHLKPLAEGARAGALAPSLLDTADAPELQLPGAPEQAPEVDVPTASGCTCAPSSKCASRGRQFTWCVTSDTKKCPLRADPGERDAGGADHRVAGAGRRGLSADCRPPSSIPEAPRAAHAGAHCADRDDLFERYPERTPSTAGRTGPSTGRGCPGRTGWRWRRWRCTAAQPRTRRRGAAGRRAPRGRRPPAVHPHTLQRRRARVPNRHGRARARRGRRVRRRRAAVVLGLHAELGLLHPAAAPRRPPAARPRRGRRRRGGRGRCGRGGGCRQGQGGASGGGQGQGGCGERRPQVLQVLQRLFCLLGQRRVQGLRRAGRGGNPGSPRMQPEGLPALPPGCVLEVSTSGVLVWMESRAASI</sequence>
<feature type="compositionally biased region" description="Gly residues" evidence="1">
    <location>
        <begin position="445"/>
        <end position="467"/>
    </location>
</feature>
<feature type="region of interest" description="Disordered" evidence="1">
    <location>
        <begin position="259"/>
        <end position="303"/>
    </location>
</feature>
<proteinExistence type="predicted"/>
<evidence type="ECO:0000256" key="1">
    <source>
        <dbReference type="SAM" id="MobiDB-lite"/>
    </source>
</evidence>
<feature type="region of interest" description="Disordered" evidence="1">
    <location>
        <begin position="1"/>
        <end position="60"/>
    </location>
</feature>
<accession>A0ABN9VTB7</accession>
<protein>
    <submittedName>
        <fullName evidence="2">Uncharacterized protein</fullName>
    </submittedName>
</protein>
<feature type="non-terminal residue" evidence="2">
    <location>
        <position position="539"/>
    </location>
</feature>
<dbReference type="EMBL" id="CAUYUJ010017663">
    <property type="protein sequence ID" value="CAK0876754.1"/>
    <property type="molecule type" value="Genomic_DNA"/>
</dbReference>
<feature type="compositionally biased region" description="Polar residues" evidence="1">
    <location>
        <begin position="318"/>
        <end position="328"/>
    </location>
</feature>
<evidence type="ECO:0000313" key="2">
    <source>
        <dbReference type="EMBL" id="CAK0876754.1"/>
    </source>
</evidence>
<keyword evidence="3" id="KW-1185">Reference proteome</keyword>
<gene>
    <name evidence="2" type="ORF">PCOR1329_LOCUS61009</name>
</gene>
<feature type="non-terminal residue" evidence="2">
    <location>
        <position position="1"/>
    </location>
</feature>
<evidence type="ECO:0000313" key="3">
    <source>
        <dbReference type="Proteomes" id="UP001189429"/>
    </source>
</evidence>
<comment type="caution">
    <text evidence="2">The sequence shown here is derived from an EMBL/GenBank/DDBJ whole genome shotgun (WGS) entry which is preliminary data.</text>
</comment>
<feature type="compositionally biased region" description="Basic and acidic residues" evidence="1">
    <location>
        <begin position="260"/>
        <end position="273"/>
    </location>
</feature>
<feature type="compositionally biased region" description="Basic residues" evidence="1">
    <location>
        <begin position="430"/>
        <end position="444"/>
    </location>
</feature>
<feature type="region of interest" description="Disordered" evidence="1">
    <location>
        <begin position="315"/>
        <end position="401"/>
    </location>
</feature>
<feature type="region of interest" description="Disordered" evidence="1">
    <location>
        <begin position="418"/>
        <end position="468"/>
    </location>
</feature>
<name>A0ABN9VTB7_9DINO</name>
<feature type="compositionally biased region" description="Low complexity" evidence="1">
    <location>
        <begin position="294"/>
        <end position="303"/>
    </location>
</feature>
<feature type="compositionally biased region" description="Basic residues" evidence="1">
    <location>
        <begin position="352"/>
        <end position="401"/>
    </location>
</feature>
<dbReference type="Proteomes" id="UP001189429">
    <property type="component" value="Unassembled WGS sequence"/>
</dbReference>